<evidence type="ECO:0000313" key="8">
    <source>
        <dbReference type="EMBL" id="ABY73906.1"/>
    </source>
</evidence>
<feature type="compositionally biased region" description="Basic and acidic residues" evidence="7">
    <location>
        <begin position="45"/>
        <end position="76"/>
    </location>
</feature>
<evidence type="ECO:0000256" key="6">
    <source>
        <dbReference type="ARBA" id="ARBA00022844"/>
    </source>
</evidence>
<reference evidence="9 10" key="2">
    <citation type="journal article" date="2012" name="J. Virol.">
        <title>Complete genomic sequence of chinese virulent duck enteritis virus.</title>
        <authorList>
            <person name="Wu Y."/>
            <person name="Cheng A."/>
            <person name="Wang M."/>
            <person name="Yang Q."/>
            <person name="Zhu D."/>
            <person name="Jia R."/>
            <person name="Chen S."/>
            <person name="Zhou Y."/>
            <person name="Wang X."/>
            <person name="Chen X."/>
        </authorList>
    </citation>
    <scope>NUCLEOTIDE SEQUENCE [LARGE SCALE GENOMIC DNA]</scope>
    <source>
        <strain evidence="9">CHv</strain>
    </source>
</reference>
<feature type="region of interest" description="Disordered" evidence="7">
    <location>
        <begin position="26"/>
        <end position="92"/>
    </location>
</feature>
<comment type="subcellular location">
    <subcellularLocation>
        <location evidence="1">Host nucleus matrix</location>
    </subcellularLocation>
    <subcellularLocation>
        <location evidence="2">Virion tegument</location>
    </subcellularLocation>
</comment>
<evidence type="ECO:0000256" key="5">
    <source>
        <dbReference type="ARBA" id="ARBA00022580"/>
    </source>
</evidence>
<reference evidence="8" key="1">
    <citation type="submission" date="2007-09" db="EMBL/GenBank/DDBJ databases">
        <title>Discovery and functional identification of novel Duck enteritis virus US10 gene.</title>
        <authorList>
            <person name="Cheng A.C."/>
            <person name="Wang M.S."/>
            <person name="Zhu D.K."/>
            <person name="Guo Y.F."/>
            <person name="Jia R.Y."/>
            <person name="Luo Q.H."/>
        </authorList>
    </citation>
    <scope>NUCLEOTIDE SEQUENCE</scope>
    <source>
        <strain evidence="8">CHv</strain>
    </source>
</reference>
<evidence type="ECO:0000313" key="10">
    <source>
        <dbReference type="Proteomes" id="UP000135812"/>
    </source>
</evidence>
<dbReference type="GO" id="GO:0008270">
    <property type="term" value="F:zinc ion binding"/>
    <property type="evidence" value="ECO:0007669"/>
    <property type="project" value="InterPro"/>
</dbReference>
<dbReference type="InterPro" id="IPR000714">
    <property type="entry name" value="EHV_Unk"/>
</dbReference>
<organism evidence="8">
    <name type="scientific">anatid alphaherpesvirus 1</name>
    <dbReference type="NCBI Taxonomy" id="104388"/>
    <lineage>
        <taxon>Viruses</taxon>
        <taxon>Duplodnaviria</taxon>
        <taxon>Heunggongvirae</taxon>
        <taxon>Peploviricota</taxon>
        <taxon>Herviviricetes</taxon>
        <taxon>Herpesvirales</taxon>
        <taxon>Orthoherpesviridae</taxon>
        <taxon>Alphaherpesvirinae</taxon>
        <taxon>Mardivirus</taxon>
        <taxon>Mardivirus anatidalpha1</taxon>
    </lineage>
</organism>
<protein>
    <submittedName>
        <fullName evidence="8 9">US10</fullName>
    </submittedName>
</protein>
<dbReference type="GO" id="GO:0044204">
    <property type="term" value="C:host cell nuclear matrix"/>
    <property type="evidence" value="ECO:0007669"/>
    <property type="project" value="UniProtKB-SubCell"/>
</dbReference>
<evidence type="ECO:0000313" key="9">
    <source>
        <dbReference type="EMBL" id="AFC61889.1"/>
    </source>
</evidence>
<dbReference type="GO" id="GO:0019033">
    <property type="term" value="C:viral tegument"/>
    <property type="evidence" value="ECO:0007669"/>
    <property type="project" value="UniProtKB-SubCell"/>
</dbReference>
<dbReference type="EMBL" id="EU195084">
    <property type="protein sequence ID" value="ABY73906.1"/>
    <property type="molecule type" value="Genomic_DNA"/>
</dbReference>
<evidence type="ECO:0000256" key="7">
    <source>
        <dbReference type="SAM" id="MobiDB-lite"/>
    </source>
</evidence>
<dbReference type="Pfam" id="PF02053">
    <property type="entry name" value="Gene66"/>
    <property type="match status" value="1"/>
</dbReference>
<gene>
    <name evidence="8" type="primary">US10</name>
</gene>
<evidence type="ECO:0000256" key="2">
    <source>
        <dbReference type="ARBA" id="ARBA00004535"/>
    </source>
</evidence>
<comment type="similarity">
    <text evidence="3">Belongs to the herpesviridae US10 family.</text>
</comment>
<sequence>MKRRCLNLINRIKMSASRTCVSSCASESASDADQYTQTQRRPTRKRFDILSRASKVMEKSRNSSCKDPERIYEKPPRPGPVTRSASKKRGSSPEFTIKLSSVRFGNSDAPSTSSGTSSNVPTFKRFIEENSADLYTTRNVAAEHASTLPKSVSDLALKINKGMQEAYAALEAYRPPPAHIWHEVYASFCSVYCEFRRTKSLFHPVAPVRRLVGDMISSMTDTPTSHKDLSERLLFCSFWCCLGHAATCSMAWAYEKTCLRFFRGPFGCGTTPPDTIDTYWRPLVKLAATNPDTLAIDAAAAVRIYKRQDPNKVPLSDYDDSD</sequence>
<keyword evidence="5" id="KW-0920">Virion tegument</keyword>
<keyword evidence="6" id="KW-0946">Virion</keyword>
<keyword evidence="4" id="KW-1048">Host nucleus</keyword>
<evidence type="ECO:0000256" key="4">
    <source>
        <dbReference type="ARBA" id="ARBA00022562"/>
    </source>
</evidence>
<proteinExistence type="inferred from homology"/>
<evidence type="ECO:0000256" key="3">
    <source>
        <dbReference type="ARBA" id="ARBA00005815"/>
    </source>
</evidence>
<name>E6Y374_9ALPH</name>
<accession>E6Y374</accession>
<dbReference type="PRINTS" id="PR00957">
    <property type="entry name" value="GENE66"/>
</dbReference>
<dbReference type="EMBL" id="JQ647509">
    <property type="protein sequence ID" value="AFC61889.1"/>
    <property type="molecule type" value="Genomic_DNA"/>
</dbReference>
<evidence type="ECO:0000256" key="1">
    <source>
        <dbReference type="ARBA" id="ARBA00004428"/>
    </source>
</evidence>
<dbReference type="Proteomes" id="UP000135812">
    <property type="component" value="Genome"/>
</dbReference>